<reference evidence="2 4" key="2">
    <citation type="journal article" date="2013" name="Nature">
        <title>Insights into bilaterian evolution from three spiralian genomes.</title>
        <authorList>
            <person name="Simakov O."/>
            <person name="Marletaz F."/>
            <person name="Cho S.J."/>
            <person name="Edsinger-Gonzales E."/>
            <person name="Havlak P."/>
            <person name="Hellsten U."/>
            <person name="Kuo D.H."/>
            <person name="Larsson T."/>
            <person name="Lv J."/>
            <person name="Arendt D."/>
            <person name="Savage R."/>
            <person name="Osoegawa K."/>
            <person name="de Jong P."/>
            <person name="Grimwood J."/>
            <person name="Chapman J.A."/>
            <person name="Shapiro H."/>
            <person name="Aerts A."/>
            <person name="Otillar R.P."/>
            <person name="Terry A.Y."/>
            <person name="Boore J.L."/>
            <person name="Grigoriev I.V."/>
            <person name="Lindberg D.R."/>
            <person name="Seaver E.C."/>
            <person name="Weisblat D.A."/>
            <person name="Putnam N.H."/>
            <person name="Rokhsar D.S."/>
        </authorList>
    </citation>
    <scope>NUCLEOTIDE SEQUENCE</scope>
    <source>
        <strain evidence="2 4">I ESC-2004</strain>
    </source>
</reference>
<dbReference type="EnsemblMetazoa" id="CapteT65671">
    <property type="protein sequence ID" value="CapteP65671"/>
    <property type="gene ID" value="CapteG65671"/>
</dbReference>
<name>R7TGL4_CAPTE</name>
<dbReference type="OrthoDB" id="239865at2759"/>
<dbReference type="PANTHER" id="PTHR47915:SF1">
    <property type="entry name" value="SI:DKEY-19B23.7"/>
    <property type="match status" value="1"/>
</dbReference>
<dbReference type="PANTHER" id="PTHR47915">
    <property type="entry name" value="SI:DKEY-19B23.7"/>
    <property type="match status" value="1"/>
</dbReference>
<feature type="non-terminal residue" evidence="2">
    <location>
        <position position="228"/>
    </location>
</feature>
<evidence type="ECO:0000313" key="3">
    <source>
        <dbReference type="EnsemblMetazoa" id="CapteP65671"/>
    </source>
</evidence>
<evidence type="ECO:0000313" key="2">
    <source>
        <dbReference type="EMBL" id="ELT92814.1"/>
    </source>
</evidence>
<dbReference type="InterPro" id="IPR057208">
    <property type="entry name" value="DUF7886"/>
</dbReference>
<evidence type="ECO:0000313" key="4">
    <source>
        <dbReference type="Proteomes" id="UP000014760"/>
    </source>
</evidence>
<dbReference type="Proteomes" id="UP000014760">
    <property type="component" value="Unassembled WGS sequence"/>
</dbReference>
<dbReference type="HOGENOM" id="CLU_086836_0_0_1"/>
<feature type="domain" description="DUF7886" evidence="1">
    <location>
        <begin position="109"/>
        <end position="228"/>
    </location>
</feature>
<dbReference type="Pfam" id="PF25377">
    <property type="entry name" value="DUF7886"/>
    <property type="match status" value="1"/>
</dbReference>
<feature type="non-terminal residue" evidence="2">
    <location>
        <position position="1"/>
    </location>
</feature>
<reference evidence="4" key="1">
    <citation type="submission" date="2012-12" db="EMBL/GenBank/DDBJ databases">
        <authorList>
            <person name="Hellsten U."/>
            <person name="Grimwood J."/>
            <person name="Chapman J.A."/>
            <person name="Shapiro H."/>
            <person name="Aerts A."/>
            <person name="Otillar R.P."/>
            <person name="Terry A.Y."/>
            <person name="Boore J.L."/>
            <person name="Simakov O."/>
            <person name="Marletaz F."/>
            <person name="Cho S.-J."/>
            <person name="Edsinger-Gonzales E."/>
            <person name="Havlak P."/>
            <person name="Kuo D.-H."/>
            <person name="Larsson T."/>
            <person name="Lv J."/>
            <person name="Arendt D."/>
            <person name="Savage R."/>
            <person name="Osoegawa K."/>
            <person name="de Jong P."/>
            <person name="Lindberg D.R."/>
            <person name="Seaver E.C."/>
            <person name="Weisblat D.A."/>
            <person name="Putnam N.H."/>
            <person name="Grigoriev I.V."/>
            <person name="Rokhsar D.S."/>
        </authorList>
    </citation>
    <scope>NUCLEOTIDE SEQUENCE</scope>
    <source>
        <strain evidence="4">I ESC-2004</strain>
    </source>
</reference>
<accession>R7TGL4</accession>
<sequence>ERYLRKKLRVFLVDLMKFGCVKGFQYIVMYIRGREELIVSIPNGPIVSERTTLCSFNSNNLPYDKYNIDRSIHSFGSCFHFRRSLMLSQRTQRSLSRYGDVGVGLPPASPSEEESNTVIDSNATLFLLAAYGRYGSPYVWVRSNHDRIVRLTGKKDEDRDNPLRLKSTLNWREQDVQPWQIVAELVKLSMFPAPSNPFSVDFSYFENLPLNNRILASAAMIDVLHKVI</sequence>
<dbReference type="OMA" id="QGIRVWD"/>
<protein>
    <recommendedName>
        <fullName evidence="1">DUF7886 domain-containing protein</fullName>
    </recommendedName>
</protein>
<proteinExistence type="predicted"/>
<gene>
    <name evidence="2" type="ORF">CAPTEDRAFT_65671</name>
</gene>
<evidence type="ECO:0000259" key="1">
    <source>
        <dbReference type="Pfam" id="PF25377"/>
    </source>
</evidence>
<organism evidence="2">
    <name type="scientific">Capitella teleta</name>
    <name type="common">Polychaete worm</name>
    <dbReference type="NCBI Taxonomy" id="283909"/>
    <lineage>
        <taxon>Eukaryota</taxon>
        <taxon>Metazoa</taxon>
        <taxon>Spiralia</taxon>
        <taxon>Lophotrochozoa</taxon>
        <taxon>Annelida</taxon>
        <taxon>Polychaeta</taxon>
        <taxon>Sedentaria</taxon>
        <taxon>Scolecida</taxon>
        <taxon>Capitellidae</taxon>
        <taxon>Capitella</taxon>
    </lineage>
</organism>
<dbReference type="EMBL" id="AMQN01002786">
    <property type="status" value="NOT_ANNOTATED_CDS"/>
    <property type="molecule type" value="Genomic_DNA"/>
</dbReference>
<dbReference type="EMBL" id="KB310004">
    <property type="protein sequence ID" value="ELT92814.1"/>
    <property type="molecule type" value="Genomic_DNA"/>
</dbReference>
<keyword evidence="4" id="KW-1185">Reference proteome</keyword>
<dbReference type="AlphaFoldDB" id="R7TGL4"/>
<reference evidence="3" key="3">
    <citation type="submission" date="2015-06" db="UniProtKB">
        <authorList>
            <consortium name="EnsemblMetazoa"/>
        </authorList>
    </citation>
    <scope>IDENTIFICATION</scope>
</reference>